<evidence type="ECO:0000256" key="1">
    <source>
        <dbReference type="SAM" id="Phobius"/>
    </source>
</evidence>
<dbReference type="RefSeq" id="WP_189433060.1">
    <property type="nucleotide sequence ID" value="NZ_BNAO01000005.1"/>
</dbReference>
<protein>
    <recommendedName>
        <fullName evidence="4">Dicarboxylate transport domain-containing protein</fullName>
    </recommendedName>
</protein>
<accession>A0ABQ3L000</accession>
<evidence type="ECO:0008006" key="4">
    <source>
        <dbReference type="Google" id="ProtNLM"/>
    </source>
</evidence>
<name>A0ABQ3L000_9ALTE</name>
<proteinExistence type="predicted"/>
<keyword evidence="1" id="KW-0472">Membrane</keyword>
<dbReference type="Pfam" id="PF11739">
    <property type="entry name" value="YdbH-like"/>
    <property type="match status" value="1"/>
</dbReference>
<evidence type="ECO:0000313" key="2">
    <source>
        <dbReference type="EMBL" id="GHG71015.1"/>
    </source>
</evidence>
<dbReference type="InterPro" id="IPR021730">
    <property type="entry name" value="YdbH"/>
</dbReference>
<gene>
    <name evidence="2" type="ORF">GCM10010919_21960</name>
</gene>
<sequence>MRRLFKSILILLLGLPVILFVGWLYLHAQLKQAGISDWSAHLDKLSLHQLVLTELVFTLEQPDYQLNVSLKTLRLDWSWPAFFRIKLQNILLDSADIHVERFQAVQHESSDSAFELPAEWQLPPWLPQLLKLEHVNLTLPCGQQHCQLQATALISGDDAGQWQAKLQLIDPKHQLTLHADFYYEHHASDKTLQGSIQLDQQLALSLKQYLNSDRQARTELALAIAPPSAALLAMLADFQLTLPAEWLTQFKQPVQLYAAGDWRLPATLDTSTHALPLADASFQLIARAPDPFIVPGVGWLKGEITSQLKLSDSQLTQWQLEAELELTHYANTIANGSLADTLLASFDTPLAPLQITLQSGSQLMPDAVTDTTTEQVLWDLTQGLPISVRLSSKAPLQSLVEANLLLGFAPTLTLELQQSNVAIAAKTVKASAIQLEIADLQLQSNVSGFWQATGWQFTLADNSQLSGTFKHPSAQAKLQLQLENTEFTQHGSADIAMHGKTILTIAQLQQPQLNTQDWQWQADLTGNLSQLALKGELTNDSGLSIPHQLQWQASNPLNVNWQVADIFLLAGNPLHSTLAVWPELLTLSRGRLIAAGQLSYDADHVTASALLQLRELNGLYDRTLFSGLTSQISVKLQDQQLSVDIPALQLTQLNHGMQLGPVAMTAQYTASLAEPLTGKLQLSNLTMSFMQGELAVEPQLLDLSAAEQQLVLVIKQLDLAELMRQHPTTDLNANGKLSGRIPITIKDKQFSVQQGMLAAEQPGGRLQYRTAASATGSSNPGMKLVFDALSDFHFSVLSSEVSYSHSGKLLLSLQLQGANPAVQQGRAINLNINLEEDLPAMIASLQLANKLNDTLTKRVQQHIQRQQAAKAAAGENP</sequence>
<keyword evidence="3" id="KW-1185">Reference proteome</keyword>
<evidence type="ECO:0000313" key="3">
    <source>
        <dbReference type="Proteomes" id="UP000659697"/>
    </source>
</evidence>
<feature type="transmembrane region" description="Helical" evidence="1">
    <location>
        <begin position="7"/>
        <end position="26"/>
    </location>
</feature>
<dbReference type="Proteomes" id="UP000659697">
    <property type="component" value="Unassembled WGS sequence"/>
</dbReference>
<keyword evidence="1" id="KW-1133">Transmembrane helix</keyword>
<dbReference type="EMBL" id="BNAO01000005">
    <property type="protein sequence ID" value="GHG71015.1"/>
    <property type="molecule type" value="Genomic_DNA"/>
</dbReference>
<reference evidence="3" key="1">
    <citation type="journal article" date="2019" name="Int. J. Syst. Evol. Microbiol.">
        <title>The Global Catalogue of Microorganisms (GCM) 10K type strain sequencing project: providing services to taxonomists for standard genome sequencing and annotation.</title>
        <authorList>
            <consortium name="The Broad Institute Genomics Platform"/>
            <consortium name="The Broad Institute Genome Sequencing Center for Infectious Disease"/>
            <person name="Wu L."/>
            <person name="Ma J."/>
        </authorList>
    </citation>
    <scope>NUCLEOTIDE SEQUENCE [LARGE SCALE GENOMIC DNA]</scope>
    <source>
        <strain evidence="3">CGMCC 1.7003</strain>
    </source>
</reference>
<comment type="caution">
    <text evidence="2">The sequence shown here is derived from an EMBL/GenBank/DDBJ whole genome shotgun (WGS) entry which is preliminary data.</text>
</comment>
<keyword evidence="1" id="KW-0812">Transmembrane</keyword>
<organism evidence="2 3">
    <name type="scientific">Alishewanella longhuensis</name>
    <dbReference type="NCBI Taxonomy" id="1091037"/>
    <lineage>
        <taxon>Bacteria</taxon>
        <taxon>Pseudomonadati</taxon>
        <taxon>Pseudomonadota</taxon>
        <taxon>Gammaproteobacteria</taxon>
        <taxon>Alteromonadales</taxon>
        <taxon>Alteromonadaceae</taxon>
        <taxon>Alishewanella</taxon>
    </lineage>
</organism>